<evidence type="ECO:0000313" key="3">
    <source>
        <dbReference type="Proteomes" id="UP000250235"/>
    </source>
</evidence>
<feature type="region of interest" description="Disordered" evidence="1">
    <location>
        <begin position="34"/>
        <end position="54"/>
    </location>
</feature>
<evidence type="ECO:0000256" key="1">
    <source>
        <dbReference type="SAM" id="MobiDB-lite"/>
    </source>
</evidence>
<accession>A0A2Z7DCQ7</accession>
<dbReference type="AlphaFoldDB" id="A0A2Z7DCQ7"/>
<dbReference type="EMBL" id="KQ987275">
    <property type="protein sequence ID" value="KZV57511.1"/>
    <property type="molecule type" value="Genomic_DNA"/>
</dbReference>
<sequence>MGLVVTNMVSEHGPEINTRTPRWNRFHRLSLRRSYPGFSAGRGDDSAGGSPRGE</sequence>
<proteinExistence type="predicted"/>
<organism evidence="2 3">
    <name type="scientific">Dorcoceras hygrometricum</name>
    <dbReference type="NCBI Taxonomy" id="472368"/>
    <lineage>
        <taxon>Eukaryota</taxon>
        <taxon>Viridiplantae</taxon>
        <taxon>Streptophyta</taxon>
        <taxon>Embryophyta</taxon>
        <taxon>Tracheophyta</taxon>
        <taxon>Spermatophyta</taxon>
        <taxon>Magnoliopsida</taxon>
        <taxon>eudicotyledons</taxon>
        <taxon>Gunneridae</taxon>
        <taxon>Pentapetalae</taxon>
        <taxon>asterids</taxon>
        <taxon>lamiids</taxon>
        <taxon>Lamiales</taxon>
        <taxon>Gesneriaceae</taxon>
        <taxon>Didymocarpoideae</taxon>
        <taxon>Trichosporeae</taxon>
        <taxon>Loxocarpinae</taxon>
        <taxon>Dorcoceras</taxon>
    </lineage>
</organism>
<dbReference type="Proteomes" id="UP000250235">
    <property type="component" value="Unassembled WGS sequence"/>
</dbReference>
<name>A0A2Z7DCQ7_9LAMI</name>
<evidence type="ECO:0000313" key="2">
    <source>
        <dbReference type="EMBL" id="KZV57511.1"/>
    </source>
</evidence>
<keyword evidence="3" id="KW-1185">Reference proteome</keyword>
<gene>
    <name evidence="2" type="ORF">F511_29335</name>
</gene>
<protein>
    <submittedName>
        <fullName evidence="2">Uncharacterized protein</fullName>
    </submittedName>
</protein>
<reference evidence="2 3" key="1">
    <citation type="journal article" date="2015" name="Proc. Natl. Acad. Sci. U.S.A.">
        <title>The resurrection genome of Boea hygrometrica: A blueprint for survival of dehydration.</title>
        <authorList>
            <person name="Xiao L."/>
            <person name="Yang G."/>
            <person name="Zhang L."/>
            <person name="Yang X."/>
            <person name="Zhao S."/>
            <person name="Ji Z."/>
            <person name="Zhou Q."/>
            <person name="Hu M."/>
            <person name="Wang Y."/>
            <person name="Chen M."/>
            <person name="Xu Y."/>
            <person name="Jin H."/>
            <person name="Xiao X."/>
            <person name="Hu G."/>
            <person name="Bao F."/>
            <person name="Hu Y."/>
            <person name="Wan P."/>
            <person name="Li L."/>
            <person name="Deng X."/>
            <person name="Kuang T."/>
            <person name="Xiang C."/>
            <person name="Zhu J.K."/>
            <person name="Oliver M.J."/>
            <person name="He Y."/>
        </authorList>
    </citation>
    <scope>NUCLEOTIDE SEQUENCE [LARGE SCALE GENOMIC DNA]</scope>
    <source>
        <strain evidence="3">cv. XS01</strain>
    </source>
</reference>